<dbReference type="PANTHER" id="PTHR30005">
    <property type="entry name" value="EXOPOLYPHOSPHATASE"/>
    <property type="match status" value="1"/>
</dbReference>
<evidence type="ECO:0000259" key="1">
    <source>
        <dbReference type="Pfam" id="PF02541"/>
    </source>
</evidence>
<evidence type="ECO:0000313" key="3">
    <source>
        <dbReference type="Proteomes" id="UP000002366"/>
    </source>
</evidence>
<dbReference type="RefSeq" id="WP_013047691.1">
    <property type="nucleotide sequence ID" value="NC_014011.1"/>
</dbReference>
<name>D5ECZ3_AMICL</name>
<dbReference type="HOGENOM" id="CLU_025908_1_2_0"/>
<dbReference type="Proteomes" id="UP000002366">
    <property type="component" value="Chromosome"/>
</dbReference>
<gene>
    <name evidence="2" type="ordered locus">Amico_0280</name>
</gene>
<dbReference type="PANTHER" id="PTHR30005:SF0">
    <property type="entry name" value="RETROGRADE REGULATION PROTEIN 2"/>
    <property type="match status" value="1"/>
</dbReference>
<dbReference type="OrthoDB" id="9807195at2"/>
<dbReference type="CDD" id="cd24054">
    <property type="entry name" value="ASKHA_NBD_AaPPX-GppA_MtPPX2-like"/>
    <property type="match status" value="1"/>
</dbReference>
<sequence>MDKKERLAVIDVGSNSVKLFVAEKAHQKISTLFERTEITRLSEGLTKNGVLQNVPMERNIFMVETMIHQAKALEVEGVIIVGTMALRIAQNREVFIDRLAKKTGFTLSVLSGEEEGELAFLGALSGLFGFSPLQEVTLFDIGGGSTEFVRGKGREVLDKCSIALGSVPLTERYLQISPVSDELLQRTRSIIKEQLEQVPPVFKLGPLLGIGGTITTLASVHLELEAYSGNRVHGMTLTKRDVNEQILQYASRTIADRCKIKGLSPGRADIILAGACIADEILGLANEESFVVSDRGLRHGVAIHYFEESSGRDEPLLLP</sequence>
<feature type="domain" description="Ppx/GppA phosphatase N-terminal" evidence="1">
    <location>
        <begin position="21"/>
        <end position="303"/>
    </location>
</feature>
<proteinExistence type="predicted"/>
<dbReference type="KEGG" id="aco:Amico_0280"/>
<dbReference type="Gene3D" id="3.30.420.150">
    <property type="entry name" value="Exopolyphosphatase. Domain 2"/>
    <property type="match status" value="1"/>
</dbReference>
<dbReference type="eggNOG" id="COG0248">
    <property type="taxonomic scope" value="Bacteria"/>
</dbReference>
<dbReference type="InterPro" id="IPR043129">
    <property type="entry name" value="ATPase_NBD"/>
</dbReference>
<keyword evidence="3" id="KW-1185">Reference proteome</keyword>
<evidence type="ECO:0000313" key="2">
    <source>
        <dbReference type="EMBL" id="ADE56425.1"/>
    </source>
</evidence>
<dbReference type="EMBL" id="CP001997">
    <property type="protein sequence ID" value="ADE56425.1"/>
    <property type="molecule type" value="Genomic_DNA"/>
</dbReference>
<dbReference type="Gene3D" id="3.30.420.40">
    <property type="match status" value="1"/>
</dbReference>
<dbReference type="InterPro" id="IPR050273">
    <property type="entry name" value="GppA/Ppx_hydrolase"/>
</dbReference>
<organism evidence="2 3">
    <name type="scientific">Aminobacterium colombiense (strain DSM 12261 / ALA-1)</name>
    <dbReference type="NCBI Taxonomy" id="572547"/>
    <lineage>
        <taxon>Bacteria</taxon>
        <taxon>Thermotogati</taxon>
        <taxon>Synergistota</taxon>
        <taxon>Synergistia</taxon>
        <taxon>Synergistales</taxon>
        <taxon>Aminobacteriaceae</taxon>
        <taxon>Aminobacterium</taxon>
    </lineage>
</organism>
<reference evidence="2 3" key="1">
    <citation type="journal article" date="2010" name="Stand. Genomic Sci.">
        <title>Complete genome sequence of Aminobacterium colombiense type strain (ALA-1).</title>
        <authorList>
            <person name="Chertkov O."/>
            <person name="Sikorski J."/>
            <person name="Brambilla E."/>
            <person name="Lapidus A."/>
            <person name="Copeland A."/>
            <person name="Glavina Del Rio T."/>
            <person name="Nolan M."/>
            <person name="Lucas S."/>
            <person name="Tice H."/>
            <person name="Cheng J.F."/>
            <person name="Han C."/>
            <person name="Detter J.C."/>
            <person name="Bruce D."/>
            <person name="Tapia R."/>
            <person name="Goodwin L."/>
            <person name="Pitluck S."/>
            <person name="Liolios K."/>
            <person name="Ivanova N."/>
            <person name="Mavromatis K."/>
            <person name="Ovchinnikova G."/>
            <person name="Pati A."/>
            <person name="Chen A."/>
            <person name="Palaniappan K."/>
            <person name="Land M."/>
            <person name="Hauser L."/>
            <person name="Chang Y.J."/>
            <person name="Jeffries C.D."/>
            <person name="Spring S."/>
            <person name="Rohde M."/>
            <person name="Goker M."/>
            <person name="Bristow J."/>
            <person name="Eisen J.A."/>
            <person name="Markowitz V."/>
            <person name="Hugenholtz P."/>
            <person name="Kyrpides N.C."/>
            <person name="Klenk H.P."/>
        </authorList>
    </citation>
    <scope>NUCLEOTIDE SEQUENCE [LARGE SCALE GENOMIC DNA]</scope>
    <source>
        <strain evidence="3">DSM 12261 / ALA-1</strain>
    </source>
</reference>
<dbReference type="SUPFAM" id="SSF53067">
    <property type="entry name" value="Actin-like ATPase domain"/>
    <property type="match status" value="2"/>
</dbReference>
<dbReference type="AlphaFoldDB" id="D5ECZ3"/>
<protein>
    <submittedName>
        <fullName evidence="2">Ppx/GppA phosphatase</fullName>
    </submittedName>
</protein>
<dbReference type="GO" id="GO:0016462">
    <property type="term" value="F:pyrophosphatase activity"/>
    <property type="evidence" value="ECO:0007669"/>
    <property type="project" value="TreeGrafter"/>
</dbReference>
<dbReference type="Pfam" id="PF02541">
    <property type="entry name" value="Ppx-GppA"/>
    <property type="match status" value="1"/>
</dbReference>
<accession>D5ECZ3</accession>
<dbReference type="STRING" id="572547.Amico_0280"/>
<dbReference type="InterPro" id="IPR003695">
    <property type="entry name" value="Ppx_GppA_N"/>
</dbReference>